<gene>
    <name evidence="12" type="ORF">EJ08DRAFT_648729</name>
</gene>
<dbReference type="OrthoDB" id="5421607at2759"/>
<dbReference type="GO" id="GO:0006614">
    <property type="term" value="P:SRP-dependent cotranslational protein targeting to membrane"/>
    <property type="evidence" value="ECO:0007669"/>
    <property type="project" value="UniProtKB-UniRule"/>
</dbReference>
<dbReference type="PANTHER" id="PTHR14094:SF9">
    <property type="entry name" value="SIGNAL RECOGNITION PARTICLE SUBUNIT SRP72"/>
    <property type="match status" value="1"/>
</dbReference>
<evidence type="ECO:0000259" key="11">
    <source>
        <dbReference type="Pfam" id="PF08492"/>
    </source>
</evidence>
<sequence>MSAVPDLSNLKIDHSDEDALKAANAALKKSKTDQLAQHTRVVCLLKLDRYDDAVRALEEGGDKLKEKAIFEYAYALYKAGEFDKAEAIANNGDERGIRHVLAQTKYRLEKFDAAGKLYSKLAEPSRAAASEESDLRINSSAVDAQLQWKGLGHLVHKKKPTSEDLDAFESAYNAACSCIARDELRKGEVLLRRARDLCNASEELSEEEKKTELLPIAVQQICVFTRQGRYEEASQLSKSIDLKDLSDLSTRHIATVNYLAAGKELANPFLAHRQFHSSEQLPKNDLPFQYQTDILRQNEYVMDLLTFKQPGVARHTNKIIASHPSPSTLSSVNTLSVLNAAATARGETGKAALKLILPLLERRPADVGLLLTVIHLYLLTNNHGSAIELLEKFLANLESSTAPSDADARFAPGLVGTIVSLYNLNGRKPQIRTELAKAAEYWRSKRKPSDTTSSPVPVGLLRAAGTALLESTDPQDLKAAGEIFADLHDHDSSDRASAVGLIAAYAISEPSKLIPELEKSLTDANRVVSDIDAASLEDAGIAQLPAVAPATKEGTKKRSAEETDTKPKRIRASRKPKDFEEGKKMDPERWLPLRDRSNWKPKGKKGKTRAAGLTQGGAVEEEKVKPEATKTITGGGGANKNKKKKGKK</sequence>
<dbReference type="InterPro" id="IPR031545">
    <property type="entry name" value="SRP72_TPR-like"/>
</dbReference>
<organism evidence="12 13">
    <name type="scientific">Tothia fuscella</name>
    <dbReference type="NCBI Taxonomy" id="1048955"/>
    <lineage>
        <taxon>Eukaryota</taxon>
        <taxon>Fungi</taxon>
        <taxon>Dikarya</taxon>
        <taxon>Ascomycota</taxon>
        <taxon>Pezizomycotina</taxon>
        <taxon>Dothideomycetes</taxon>
        <taxon>Pleosporomycetidae</taxon>
        <taxon>Venturiales</taxon>
        <taxon>Cylindrosympodiaceae</taxon>
        <taxon>Tothia</taxon>
    </lineage>
</organism>
<evidence type="ECO:0000256" key="9">
    <source>
        <dbReference type="PIRNR" id="PIRNR038922"/>
    </source>
</evidence>
<dbReference type="GO" id="GO:0043022">
    <property type="term" value="F:ribosome binding"/>
    <property type="evidence" value="ECO:0007669"/>
    <property type="project" value="TreeGrafter"/>
</dbReference>
<dbReference type="AlphaFoldDB" id="A0A9P4NTB3"/>
<reference evidence="12" key="1">
    <citation type="journal article" date="2020" name="Stud. Mycol.">
        <title>101 Dothideomycetes genomes: a test case for predicting lifestyles and emergence of pathogens.</title>
        <authorList>
            <person name="Haridas S."/>
            <person name="Albert R."/>
            <person name="Binder M."/>
            <person name="Bloem J."/>
            <person name="Labutti K."/>
            <person name="Salamov A."/>
            <person name="Andreopoulos B."/>
            <person name="Baker S."/>
            <person name="Barry K."/>
            <person name="Bills G."/>
            <person name="Bluhm B."/>
            <person name="Cannon C."/>
            <person name="Castanera R."/>
            <person name="Culley D."/>
            <person name="Daum C."/>
            <person name="Ezra D."/>
            <person name="Gonzalez J."/>
            <person name="Henrissat B."/>
            <person name="Kuo A."/>
            <person name="Liang C."/>
            <person name="Lipzen A."/>
            <person name="Lutzoni F."/>
            <person name="Magnuson J."/>
            <person name="Mondo S."/>
            <person name="Nolan M."/>
            <person name="Ohm R."/>
            <person name="Pangilinan J."/>
            <person name="Park H.-J."/>
            <person name="Ramirez L."/>
            <person name="Alfaro M."/>
            <person name="Sun H."/>
            <person name="Tritt A."/>
            <person name="Yoshinaga Y."/>
            <person name="Zwiers L.-H."/>
            <person name="Turgeon B."/>
            <person name="Goodwin S."/>
            <person name="Spatafora J."/>
            <person name="Crous P."/>
            <person name="Grigoriev I."/>
        </authorList>
    </citation>
    <scope>NUCLEOTIDE SEQUENCE</scope>
    <source>
        <strain evidence="12">CBS 130266</strain>
    </source>
</reference>
<comment type="subcellular location">
    <subcellularLocation>
        <location evidence="2 9">Cytoplasm</location>
    </subcellularLocation>
    <subcellularLocation>
        <location evidence="1">Endoplasmic reticulum</location>
    </subcellularLocation>
</comment>
<dbReference type="SUPFAM" id="SSF48452">
    <property type="entry name" value="TPR-like"/>
    <property type="match status" value="1"/>
</dbReference>
<dbReference type="Pfam" id="PF08492">
    <property type="entry name" value="SRP72"/>
    <property type="match status" value="1"/>
</dbReference>
<evidence type="ECO:0000313" key="13">
    <source>
        <dbReference type="Proteomes" id="UP000800235"/>
    </source>
</evidence>
<feature type="compositionally biased region" description="Basic residues" evidence="10">
    <location>
        <begin position="599"/>
        <end position="608"/>
    </location>
</feature>
<keyword evidence="8 9" id="KW-0687">Ribonucleoprotein</keyword>
<feature type="compositionally biased region" description="Basic and acidic residues" evidence="10">
    <location>
        <begin position="553"/>
        <end position="567"/>
    </location>
</feature>
<dbReference type="PIRSF" id="PIRSF038922">
    <property type="entry name" value="SRP72"/>
    <property type="match status" value="1"/>
</dbReference>
<name>A0A9P4NTB3_9PEZI</name>
<evidence type="ECO:0000256" key="1">
    <source>
        <dbReference type="ARBA" id="ARBA00004240"/>
    </source>
</evidence>
<keyword evidence="5 9" id="KW-0963">Cytoplasm</keyword>
<dbReference type="Gene3D" id="1.25.40.10">
    <property type="entry name" value="Tetratricopeptide repeat domain"/>
    <property type="match status" value="1"/>
</dbReference>
<dbReference type="Proteomes" id="UP000800235">
    <property type="component" value="Unassembled WGS sequence"/>
</dbReference>
<comment type="caution">
    <text evidence="12">The sequence shown here is derived from an EMBL/GenBank/DDBJ whole genome shotgun (WGS) entry which is preliminary data.</text>
</comment>
<comment type="function">
    <text evidence="9">Component of the signal recognition particle (SRP) complex, a ribonucleoprotein complex that mediates the cotranslational targeting of secretory and membrane proteins to the endoplasmic reticulum (ER).</text>
</comment>
<feature type="compositionally biased region" description="Basic and acidic residues" evidence="10">
    <location>
        <begin position="575"/>
        <end position="598"/>
    </location>
</feature>
<accession>A0A9P4NTB3</accession>
<evidence type="ECO:0000256" key="10">
    <source>
        <dbReference type="SAM" id="MobiDB-lite"/>
    </source>
</evidence>
<dbReference type="GO" id="GO:0008312">
    <property type="term" value="F:7S RNA binding"/>
    <property type="evidence" value="ECO:0007669"/>
    <property type="project" value="InterPro"/>
</dbReference>
<evidence type="ECO:0000256" key="3">
    <source>
        <dbReference type="ARBA" id="ARBA00007676"/>
    </source>
</evidence>
<evidence type="ECO:0000256" key="6">
    <source>
        <dbReference type="ARBA" id="ARBA00022824"/>
    </source>
</evidence>
<dbReference type="GO" id="GO:0005783">
    <property type="term" value="C:endoplasmic reticulum"/>
    <property type="evidence" value="ECO:0007669"/>
    <property type="project" value="UniProtKB-SubCell"/>
</dbReference>
<dbReference type="InterPro" id="IPR013699">
    <property type="entry name" value="Signal_recog_part_SRP72_RNA-bd"/>
</dbReference>
<keyword evidence="7 9" id="KW-0733">Signal recognition particle</keyword>
<feature type="domain" description="Signal recognition particle SRP72 subunit RNA-binding" evidence="11">
    <location>
        <begin position="555"/>
        <end position="601"/>
    </location>
</feature>
<evidence type="ECO:0000256" key="2">
    <source>
        <dbReference type="ARBA" id="ARBA00004496"/>
    </source>
</evidence>
<evidence type="ECO:0000313" key="12">
    <source>
        <dbReference type="EMBL" id="KAF2431769.1"/>
    </source>
</evidence>
<dbReference type="PANTHER" id="PTHR14094">
    <property type="entry name" value="SIGNAL RECOGNITION PARTICLE 72"/>
    <property type="match status" value="1"/>
</dbReference>
<evidence type="ECO:0000256" key="5">
    <source>
        <dbReference type="ARBA" id="ARBA00022490"/>
    </source>
</evidence>
<protein>
    <recommendedName>
        <fullName evidence="4 9">Signal recognition particle subunit SRP72</fullName>
    </recommendedName>
</protein>
<proteinExistence type="inferred from homology"/>
<comment type="similarity">
    <text evidence="3 9">Belongs to the SRP72 family.</text>
</comment>
<dbReference type="InterPro" id="IPR026270">
    <property type="entry name" value="SRP72"/>
</dbReference>
<dbReference type="EMBL" id="MU007030">
    <property type="protein sequence ID" value="KAF2431769.1"/>
    <property type="molecule type" value="Genomic_DNA"/>
</dbReference>
<keyword evidence="13" id="KW-1185">Reference proteome</keyword>
<feature type="region of interest" description="Disordered" evidence="10">
    <location>
        <begin position="545"/>
        <end position="648"/>
    </location>
</feature>
<keyword evidence="6" id="KW-0256">Endoplasmic reticulum</keyword>
<evidence type="ECO:0000256" key="8">
    <source>
        <dbReference type="ARBA" id="ARBA00023274"/>
    </source>
</evidence>
<dbReference type="GO" id="GO:0005786">
    <property type="term" value="C:signal recognition particle, endoplasmic reticulum targeting"/>
    <property type="evidence" value="ECO:0007669"/>
    <property type="project" value="UniProtKB-UniRule"/>
</dbReference>
<evidence type="ECO:0000256" key="7">
    <source>
        <dbReference type="ARBA" id="ARBA00023135"/>
    </source>
</evidence>
<dbReference type="Pfam" id="PF17004">
    <property type="entry name" value="SRP_TPR_like"/>
    <property type="match status" value="1"/>
</dbReference>
<evidence type="ECO:0000256" key="4">
    <source>
        <dbReference type="ARBA" id="ARBA00018350"/>
    </source>
</evidence>
<dbReference type="InterPro" id="IPR011990">
    <property type="entry name" value="TPR-like_helical_dom_sf"/>
</dbReference>